<dbReference type="AlphaFoldDB" id="A0A7E4V6G4"/>
<dbReference type="Proteomes" id="UP000492821">
    <property type="component" value="Unassembled WGS sequence"/>
</dbReference>
<dbReference type="PROSITE" id="PS51747">
    <property type="entry name" value="CYT_DCMP_DEAMINASES_2"/>
    <property type="match status" value="1"/>
</dbReference>
<feature type="domain" description="CMP/dCMP-type deaminase" evidence="2">
    <location>
        <begin position="199"/>
        <end position="304"/>
    </location>
</feature>
<sequence>MTNVVVGRWLMLCSVGKSYPTVLISSQFSSPPAFLPAISTMVADADAVPSTSSSPCQPPPAKQPRPAPTRLRFTSLDHDFETTPTTIPFLAVSGVPNSAIATLLKAPSSLGEAYPHLKRVNGDKHVLIGPADDPVIEAEAAKVAANYDNATVYTVQVPATASTLRCHYEKTIPFWPVKFKVNKSMEAMFKGEMPGVSGTQLESIYFDFLERLQNRRGCIVYDPKRRKVLAEGYADAGIPLKHAVFATTATVASHANDDTYYANGCDVLLSQEPCMMCAFALNHMRVSNVLYLESNPKRGAFEGRKLHKLWTKCHRYGVFRVSLE</sequence>
<dbReference type="WBParaSite" id="Pan_g1713.t1">
    <property type="protein sequence ID" value="Pan_g1713.t1"/>
    <property type="gene ID" value="Pan_g1713"/>
</dbReference>
<dbReference type="SUPFAM" id="SSF53927">
    <property type="entry name" value="Cytidine deaminase-like"/>
    <property type="match status" value="1"/>
</dbReference>
<keyword evidence="3" id="KW-1185">Reference proteome</keyword>
<dbReference type="InterPro" id="IPR002125">
    <property type="entry name" value="CMP_dCMP_dom"/>
</dbReference>
<evidence type="ECO:0000259" key="2">
    <source>
        <dbReference type="PROSITE" id="PS51747"/>
    </source>
</evidence>
<evidence type="ECO:0000313" key="4">
    <source>
        <dbReference type="WBParaSite" id="Pan_g1713.t1"/>
    </source>
</evidence>
<dbReference type="InterPro" id="IPR016193">
    <property type="entry name" value="Cytidine_deaminase-like"/>
</dbReference>
<evidence type="ECO:0000256" key="1">
    <source>
        <dbReference type="SAM" id="MobiDB-lite"/>
    </source>
</evidence>
<organism evidence="3 4">
    <name type="scientific">Panagrellus redivivus</name>
    <name type="common">Microworm</name>
    <dbReference type="NCBI Taxonomy" id="6233"/>
    <lineage>
        <taxon>Eukaryota</taxon>
        <taxon>Metazoa</taxon>
        <taxon>Ecdysozoa</taxon>
        <taxon>Nematoda</taxon>
        <taxon>Chromadorea</taxon>
        <taxon>Rhabditida</taxon>
        <taxon>Tylenchina</taxon>
        <taxon>Panagrolaimomorpha</taxon>
        <taxon>Panagrolaimoidea</taxon>
        <taxon>Panagrolaimidae</taxon>
        <taxon>Panagrellus</taxon>
    </lineage>
</organism>
<reference evidence="3" key="1">
    <citation type="journal article" date="2013" name="Genetics">
        <title>The draft genome and transcriptome of Panagrellus redivivus are shaped by the harsh demands of a free-living lifestyle.</title>
        <authorList>
            <person name="Srinivasan J."/>
            <person name="Dillman A.R."/>
            <person name="Macchietto M.G."/>
            <person name="Heikkinen L."/>
            <person name="Lakso M."/>
            <person name="Fracchia K.M."/>
            <person name="Antoshechkin I."/>
            <person name="Mortazavi A."/>
            <person name="Wong G."/>
            <person name="Sternberg P.W."/>
        </authorList>
    </citation>
    <scope>NUCLEOTIDE SEQUENCE [LARGE SCALE GENOMIC DNA]</scope>
    <source>
        <strain evidence="3">MT8872</strain>
    </source>
</reference>
<name>A0A7E4V6G4_PANRE</name>
<accession>A0A7E4V6G4</accession>
<dbReference type="GO" id="GO:0003824">
    <property type="term" value="F:catalytic activity"/>
    <property type="evidence" value="ECO:0007669"/>
    <property type="project" value="InterPro"/>
</dbReference>
<dbReference type="Pfam" id="PF00383">
    <property type="entry name" value="dCMP_cyt_deam_1"/>
    <property type="match status" value="1"/>
</dbReference>
<feature type="compositionally biased region" description="Pro residues" evidence="1">
    <location>
        <begin position="56"/>
        <end position="67"/>
    </location>
</feature>
<proteinExistence type="predicted"/>
<evidence type="ECO:0000313" key="3">
    <source>
        <dbReference type="Proteomes" id="UP000492821"/>
    </source>
</evidence>
<feature type="region of interest" description="Disordered" evidence="1">
    <location>
        <begin position="46"/>
        <end position="69"/>
    </location>
</feature>
<protein>
    <submittedName>
        <fullName evidence="4">CMP/dCMP-type deaminase domain-containing protein</fullName>
    </submittedName>
</protein>
<reference evidence="4" key="2">
    <citation type="submission" date="2020-10" db="UniProtKB">
        <authorList>
            <consortium name="WormBaseParasite"/>
        </authorList>
    </citation>
    <scope>IDENTIFICATION</scope>
</reference>
<dbReference type="Gene3D" id="3.40.140.10">
    <property type="entry name" value="Cytidine Deaminase, domain 2"/>
    <property type="match status" value="1"/>
</dbReference>